<dbReference type="EMBL" id="JBHUOX010000024">
    <property type="protein sequence ID" value="MFD3003098.1"/>
    <property type="molecule type" value="Genomic_DNA"/>
</dbReference>
<evidence type="ECO:0000313" key="1">
    <source>
        <dbReference type="EMBL" id="MFD3003098.1"/>
    </source>
</evidence>
<organism evidence="1 2">
    <name type="scientific">Pontibacter toksunensis</name>
    <dbReference type="NCBI Taxonomy" id="1332631"/>
    <lineage>
        <taxon>Bacteria</taxon>
        <taxon>Pseudomonadati</taxon>
        <taxon>Bacteroidota</taxon>
        <taxon>Cytophagia</taxon>
        <taxon>Cytophagales</taxon>
        <taxon>Hymenobacteraceae</taxon>
        <taxon>Pontibacter</taxon>
    </lineage>
</organism>
<keyword evidence="2" id="KW-1185">Reference proteome</keyword>
<evidence type="ECO:0000313" key="2">
    <source>
        <dbReference type="Proteomes" id="UP001597641"/>
    </source>
</evidence>
<gene>
    <name evidence="1" type="ORF">ACFS7Z_22235</name>
</gene>
<accession>A0ABW6BZG9</accession>
<proteinExistence type="predicted"/>
<reference evidence="2" key="1">
    <citation type="journal article" date="2019" name="Int. J. Syst. Evol. Microbiol.">
        <title>The Global Catalogue of Microorganisms (GCM) 10K type strain sequencing project: providing services to taxonomists for standard genome sequencing and annotation.</title>
        <authorList>
            <consortium name="The Broad Institute Genomics Platform"/>
            <consortium name="The Broad Institute Genome Sequencing Center for Infectious Disease"/>
            <person name="Wu L."/>
            <person name="Ma J."/>
        </authorList>
    </citation>
    <scope>NUCLEOTIDE SEQUENCE [LARGE SCALE GENOMIC DNA]</scope>
    <source>
        <strain evidence="2">KCTC 23984</strain>
    </source>
</reference>
<dbReference type="RefSeq" id="WP_377489798.1">
    <property type="nucleotide sequence ID" value="NZ_JBHUOX010000024.1"/>
</dbReference>
<sequence>MSKTYLCKWGDWDKHAMNSYDSKTEEVSEDFFSDNNGYDPKEIEAIASLNVGEQHDATYGNHTVTRTQ</sequence>
<dbReference type="Proteomes" id="UP001597641">
    <property type="component" value="Unassembled WGS sequence"/>
</dbReference>
<name>A0ABW6BZG9_9BACT</name>
<protein>
    <submittedName>
        <fullName evidence="1">Uncharacterized protein</fullName>
    </submittedName>
</protein>
<comment type="caution">
    <text evidence="1">The sequence shown here is derived from an EMBL/GenBank/DDBJ whole genome shotgun (WGS) entry which is preliminary data.</text>
</comment>